<dbReference type="AlphaFoldDB" id="A0A166GEH4"/>
<name>A0A166GEH4_SECCO</name>
<evidence type="ECO:0000256" key="1">
    <source>
        <dbReference type="ARBA" id="ARBA00023002"/>
    </source>
</evidence>
<keyword evidence="1" id="KW-0560">Oxidoreductase</keyword>
<dbReference type="OrthoDB" id="9778052at2"/>
<dbReference type="Pfam" id="PF01370">
    <property type="entry name" value="Epimerase"/>
    <property type="match status" value="1"/>
</dbReference>
<accession>A0A166GEH4</accession>
<comment type="similarity">
    <text evidence="2">Belongs to the NAD(P)-dependent epimerase/dehydratase family. Dihydroflavonol-4-reductase subfamily.</text>
</comment>
<organism evidence="4 5">
    <name type="scientific">Secundilactobacillus collinoides</name>
    <name type="common">Lactobacillus collinoides</name>
    <dbReference type="NCBI Taxonomy" id="33960"/>
    <lineage>
        <taxon>Bacteria</taxon>
        <taxon>Bacillati</taxon>
        <taxon>Bacillota</taxon>
        <taxon>Bacilli</taxon>
        <taxon>Lactobacillales</taxon>
        <taxon>Lactobacillaceae</taxon>
        <taxon>Secundilactobacillus</taxon>
    </lineage>
</organism>
<dbReference type="PATRIC" id="fig|33960.6.peg.2966"/>
<evidence type="ECO:0000259" key="3">
    <source>
        <dbReference type="Pfam" id="PF01370"/>
    </source>
</evidence>
<dbReference type="RefSeq" id="WP_063285552.1">
    <property type="nucleotide sequence ID" value="NZ_JYDC01000060.1"/>
</dbReference>
<keyword evidence="5" id="KW-1185">Reference proteome</keyword>
<feature type="domain" description="NAD-dependent epimerase/dehydratase" evidence="3">
    <location>
        <begin position="7"/>
        <end position="237"/>
    </location>
</feature>
<dbReference type="Proteomes" id="UP000076480">
    <property type="component" value="Unassembled WGS sequence"/>
</dbReference>
<dbReference type="PANTHER" id="PTHR10366">
    <property type="entry name" value="NAD DEPENDENT EPIMERASE/DEHYDRATASE"/>
    <property type="match status" value="1"/>
</dbReference>
<dbReference type="InterPro" id="IPR050425">
    <property type="entry name" value="NAD(P)_dehydrat-like"/>
</dbReference>
<proteinExistence type="inferred from homology"/>
<evidence type="ECO:0000313" key="5">
    <source>
        <dbReference type="Proteomes" id="UP000076480"/>
    </source>
</evidence>
<protein>
    <recommendedName>
        <fullName evidence="3">NAD-dependent epimerase/dehydratase domain-containing protein</fullName>
    </recommendedName>
</protein>
<gene>
    <name evidence="4" type="ORF">TY91_11630</name>
</gene>
<dbReference type="InterPro" id="IPR001509">
    <property type="entry name" value="Epimerase_deHydtase"/>
</dbReference>
<sequence length="339" mass="37871">MEKNDQITILGITGYTGAWLAKTLTDRGYTNIVGTYRNPEKMTYLQQQLPNVTGFKADLLASPDKVKPAIAGSRWVFNNSAPFTGDEKTIADFVATKVAMVNNLFKAIIAAGTVEKLVHIGSAAAIYMGIADTSKTVIDEDTWPDLAHMDRQYEPFITMKVREEQRVRELADLIDLDVTVLHPTNIVGPSFTPWQHDMIYAYLHGSQPLVEGPMDSVDVRDIAGIELALMTNPASNGKRVMGLGFTSTYQQLETLTQQHLTTEQINTLFGDLPTIIPTQTALTLWQPLAYTSFVKDQSWRLDPKSVLKTKYPEFYTYKYTDAQTTFTQALDKMVADAQK</sequence>
<dbReference type="GO" id="GO:0016616">
    <property type="term" value="F:oxidoreductase activity, acting on the CH-OH group of donors, NAD or NADP as acceptor"/>
    <property type="evidence" value="ECO:0007669"/>
    <property type="project" value="TreeGrafter"/>
</dbReference>
<dbReference type="SUPFAM" id="SSF51735">
    <property type="entry name" value="NAD(P)-binding Rossmann-fold domains"/>
    <property type="match status" value="1"/>
</dbReference>
<dbReference type="Gene3D" id="3.40.50.720">
    <property type="entry name" value="NAD(P)-binding Rossmann-like Domain"/>
    <property type="match status" value="1"/>
</dbReference>
<evidence type="ECO:0000256" key="2">
    <source>
        <dbReference type="ARBA" id="ARBA00023445"/>
    </source>
</evidence>
<dbReference type="EMBL" id="JYDC01000060">
    <property type="protein sequence ID" value="KZL38859.1"/>
    <property type="molecule type" value="Genomic_DNA"/>
</dbReference>
<dbReference type="InterPro" id="IPR036291">
    <property type="entry name" value="NAD(P)-bd_dom_sf"/>
</dbReference>
<dbReference type="PANTHER" id="PTHR10366:SF564">
    <property type="entry name" value="STEROL-4-ALPHA-CARBOXYLATE 3-DEHYDROGENASE, DECARBOXYLATING"/>
    <property type="match status" value="1"/>
</dbReference>
<comment type="caution">
    <text evidence="4">The sequence shown here is derived from an EMBL/GenBank/DDBJ whole genome shotgun (WGS) entry which is preliminary data.</text>
</comment>
<reference evidence="4 5" key="1">
    <citation type="submission" date="2015-02" db="EMBL/GenBank/DDBJ databases">
        <title>Draft genome sequence of Lactobacillus collinoides CUPV2371 isolated from a natural cider, the first genome sequence of a strain of this species.</title>
        <authorList>
            <person name="Puertas A.I."/>
            <person name="Spano G."/>
            <person name="Capozzi V."/>
            <person name="Lamontanara A."/>
            <person name="Orru L."/>
            <person name="Duenas M.T."/>
        </authorList>
    </citation>
    <scope>NUCLEOTIDE SEQUENCE [LARGE SCALE GENOMIC DNA]</scope>
    <source>
        <strain evidence="4 5">237</strain>
    </source>
</reference>
<evidence type="ECO:0000313" key="4">
    <source>
        <dbReference type="EMBL" id="KZL38859.1"/>
    </source>
</evidence>